<comment type="subcellular location">
    <subcellularLocation>
        <location evidence="1">Cell membrane</location>
        <topology evidence="1">Multi-pass membrane protein</topology>
    </subcellularLocation>
</comment>
<dbReference type="InterPro" id="IPR013766">
    <property type="entry name" value="Thioredoxin_domain"/>
</dbReference>
<dbReference type="PANTHER" id="PTHR42852">
    <property type="entry name" value="THIOL:DISULFIDE INTERCHANGE PROTEIN DSBE"/>
    <property type="match status" value="1"/>
</dbReference>
<dbReference type="Gene3D" id="2.60.120.260">
    <property type="entry name" value="Galactose-binding domain-like"/>
    <property type="match status" value="1"/>
</dbReference>
<evidence type="ECO:0000313" key="9">
    <source>
        <dbReference type="Proteomes" id="UP000035034"/>
    </source>
</evidence>
<keyword evidence="9" id="KW-1185">Reference proteome</keyword>
<keyword evidence="3 6" id="KW-0812">Transmembrane</keyword>
<protein>
    <recommendedName>
        <fullName evidence="7">Thioredoxin domain-containing protein</fullName>
    </recommendedName>
</protein>
<dbReference type="eggNOG" id="COG0785">
    <property type="taxonomic scope" value="Bacteria"/>
</dbReference>
<dbReference type="PANTHER" id="PTHR42852:SF13">
    <property type="entry name" value="PROTEIN DIPZ"/>
    <property type="match status" value="1"/>
</dbReference>
<proteinExistence type="predicted"/>
<dbReference type="CDD" id="cd03012">
    <property type="entry name" value="TlpA_like_DipZ_like"/>
    <property type="match status" value="1"/>
</dbReference>
<dbReference type="eggNOG" id="COG0526">
    <property type="taxonomic scope" value="Bacteria"/>
</dbReference>
<keyword evidence="2" id="KW-1003">Cell membrane</keyword>
<dbReference type="GO" id="GO:0016491">
    <property type="term" value="F:oxidoreductase activity"/>
    <property type="evidence" value="ECO:0007669"/>
    <property type="project" value="InterPro"/>
</dbReference>
<dbReference type="SUPFAM" id="SSF52833">
    <property type="entry name" value="Thioredoxin-like"/>
    <property type="match status" value="1"/>
</dbReference>
<evidence type="ECO:0000256" key="4">
    <source>
        <dbReference type="ARBA" id="ARBA00022989"/>
    </source>
</evidence>
<name>H0R0M5_9ACTN</name>
<accession>H0R0M5</accession>
<gene>
    <name evidence="8" type="ORF">GOEFS_060_00190</name>
</gene>
<dbReference type="Pfam" id="PF17991">
    <property type="entry name" value="Thioredoxin_10"/>
    <property type="match status" value="1"/>
</dbReference>
<feature type="transmembrane region" description="Helical" evidence="6">
    <location>
        <begin position="157"/>
        <end position="181"/>
    </location>
</feature>
<keyword evidence="5 6" id="KW-0472">Membrane</keyword>
<dbReference type="GO" id="GO:0016209">
    <property type="term" value="F:antioxidant activity"/>
    <property type="evidence" value="ECO:0007669"/>
    <property type="project" value="InterPro"/>
</dbReference>
<feature type="transmembrane region" description="Helical" evidence="6">
    <location>
        <begin position="80"/>
        <end position="102"/>
    </location>
</feature>
<dbReference type="GO" id="GO:0017004">
    <property type="term" value="P:cytochrome complex assembly"/>
    <property type="evidence" value="ECO:0007669"/>
    <property type="project" value="InterPro"/>
</dbReference>
<evidence type="ECO:0000313" key="8">
    <source>
        <dbReference type="EMBL" id="GAB18626.1"/>
    </source>
</evidence>
<feature type="transmembrane region" description="Helical" evidence="6">
    <location>
        <begin position="6"/>
        <end position="29"/>
    </location>
</feature>
<dbReference type="PROSITE" id="PS51352">
    <property type="entry name" value="THIOREDOXIN_2"/>
    <property type="match status" value="1"/>
</dbReference>
<dbReference type="GO" id="GO:0005886">
    <property type="term" value="C:plasma membrane"/>
    <property type="evidence" value="ECO:0007669"/>
    <property type="project" value="UniProtKB-SubCell"/>
</dbReference>
<reference evidence="8 9" key="1">
    <citation type="submission" date="2011-12" db="EMBL/GenBank/DDBJ databases">
        <title>Whole genome shotgun sequence of Gordonia effusa NBRC 100432.</title>
        <authorList>
            <person name="Yoshida I."/>
            <person name="Takarada H."/>
            <person name="Hosoyama A."/>
            <person name="Tsuchikane K."/>
            <person name="Katsumata H."/>
            <person name="Yamazaki S."/>
            <person name="Fujita N."/>
        </authorList>
    </citation>
    <scope>NUCLEOTIDE SEQUENCE [LARGE SCALE GENOMIC DNA]</scope>
    <source>
        <strain evidence="8 9">NBRC 100432</strain>
    </source>
</reference>
<dbReference type="InterPro" id="IPR000866">
    <property type="entry name" value="AhpC/TSA"/>
</dbReference>
<feature type="domain" description="Thioredoxin" evidence="7">
    <location>
        <begin position="249"/>
        <end position="415"/>
    </location>
</feature>
<dbReference type="Pfam" id="PF00578">
    <property type="entry name" value="AhpC-TSA"/>
    <property type="match status" value="1"/>
</dbReference>
<evidence type="ECO:0000256" key="6">
    <source>
        <dbReference type="SAM" id="Phobius"/>
    </source>
</evidence>
<comment type="caution">
    <text evidence="8">The sequence shown here is derived from an EMBL/GenBank/DDBJ whole genome shotgun (WGS) entry which is preliminary data.</text>
</comment>
<dbReference type="AlphaFoldDB" id="H0R0M5"/>
<feature type="transmembrane region" description="Helical" evidence="6">
    <location>
        <begin position="202"/>
        <end position="221"/>
    </location>
</feature>
<dbReference type="InterPro" id="IPR036249">
    <property type="entry name" value="Thioredoxin-like_sf"/>
</dbReference>
<dbReference type="OrthoDB" id="9811352at2"/>
<dbReference type="Gene3D" id="3.40.30.10">
    <property type="entry name" value="Glutaredoxin"/>
    <property type="match status" value="1"/>
</dbReference>
<dbReference type="InterPro" id="IPR003834">
    <property type="entry name" value="Cyt_c_assmbl_TM_dom"/>
</dbReference>
<evidence type="ECO:0000259" key="7">
    <source>
        <dbReference type="PROSITE" id="PS51352"/>
    </source>
</evidence>
<dbReference type="Proteomes" id="UP000035034">
    <property type="component" value="Unassembled WGS sequence"/>
</dbReference>
<dbReference type="STRING" id="1077974.GOEFS_060_00190"/>
<dbReference type="RefSeq" id="WP_007317962.1">
    <property type="nucleotide sequence ID" value="NZ_BAEH01000060.1"/>
</dbReference>
<keyword evidence="4 6" id="KW-1133">Transmembrane helix</keyword>
<organism evidence="8 9">
    <name type="scientific">Gordonia effusa NBRC 100432</name>
    <dbReference type="NCBI Taxonomy" id="1077974"/>
    <lineage>
        <taxon>Bacteria</taxon>
        <taxon>Bacillati</taxon>
        <taxon>Actinomycetota</taxon>
        <taxon>Actinomycetes</taxon>
        <taxon>Mycobacteriales</taxon>
        <taxon>Gordoniaceae</taxon>
        <taxon>Gordonia</taxon>
    </lineage>
</organism>
<sequence length="568" mass="59260">MVTLALLGVISGLITGVSPCVLPMIPIVFVTGGTSENQKTSSRPNWLRPVLIIIGIVISFGTIALLGTLVLSLLGLPTGLLRWLGIALLALVGVSLIVPKVAHALEKPFAKLPSWTPGHSDGVLGPLLLGLGLGTLYVPCAGPVLAAISVAGATAEIGWQTVVLTISFALGAAIPLAFFALAGASMTSRLGAYRRRQRAFRLGGGVILVAMAVAIAANLPATLQRLVPSYTSGVERVIARQDAVTDALRPAGASGPRIDLCAKNSGNIADCGAAPEFSGGGRWFNTSGQPLTKAGLRGKVVLVDFWTYSCINCQRDAPYVKKWYDAYRSAGLVVIGVHTPEFAFEHDAGNVGRAIADEGIAYPVVQDNNFAVWNAYRNLYWPAKYLIDGAGNIRATAFGEGNYANTEGNIRTLLRQANPSVTLPKAVTGGVDTVSSAPTTPEIYLGAARGATSYQGSGDLTTGSGKMFTLNAVQPVDTFSVGGRFDVAGESITSVSDAHVRVNTRAAKVFTVLSGTGTLRIHSAGIADKTIDVSGTPRLYTLIDAASAQRVLDISYTPGISVYTFTFG</sequence>
<dbReference type="EMBL" id="BAEH01000060">
    <property type="protein sequence ID" value="GAB18626.1"/>
    <property type="molecule type" value="Genomic_DNA"/>
</dbReference>
<evidence type="ECO:0000256" key="2">
    <source>
        <dbReference type="ARBA" id="ARBA00022475"/>
    </source>
</evidence>
<evidence type="ECO:0000256" key="5">
    <source>
        <dbReference type="ARBA" id="ARBA00023136"/>
    </source>
</evidence>
<evidence type="ECO:0000256" key="1">
    <source>
        <dbReference type="ARBA" id="ARBA00004651"/>
    </source>
</evidence>
<dbReference type="Pfam" id="PF02683">
    <property type="entry name" value="DsbD_TM"/>
    <property type="match status" value="1"/>
</dbReference>
<dbReference type="InterPro" id="IPR041017">
    <property type="entry name" value="Thioredoxin_10"/>
</dbReference>
<feature type="transmembrane region" description="Helical" evidence="6">
    <location>
        <begin position="50"/>
        <end position="74"/>
    </location>
</feature>
<feature type="transmembrane region" description="Helical" evidence="6">
    <location>
        <begin position="123"/>
        <end position="151"/>
    </location>
</feature>
<dbReference type="InterPro" id="IPR050553">
    <property type="entry name" value="Thioredoxin_ResA/DsbE_sf"/>
</dbReference>
<evidence type="ECO:0000256" key="3">
    <source>
        <dbReference type="ARBA" id="ARBA00022692"/>
    </source>
</evidence>